<protein>
    <submittedName>
        <fullName evidence="2">Uncharacterized protein</fullName>
    </submittedName>
</protein>
<keyword evidence="3" id="KW-1185">Reference proteome</keyword>
<accession>A0AAD9A6V3</accession>
<gene>
    <name evidence="2" type="ORF">CCHR01_14799</name>
</gene>
<comment type="caution">
    <text evidence="2">The sequence shown here is derived from an EMBL/GenBank/DDBJ whole genome shotgun (WGS) entry which is preliminary data.</text>
</comment>
<dbReference type="EMBL" id="JAQOWY010000406">
    <property type="protein sequence ID" value="KAK1842573.1"/>
    <property type="molecule type" value="Genomic_DNA"/>
</dbReference>
<proteinExistence type="predicted"/>
<feature type="region of interest" description="Disordered" evidence="1">
    <location>
        <begin position="37"/>
        <end position="128"/>
    </location>
</feature>
<sequence length="183" mass="20180">MGAGLGAFFLFHAGEQVAPMQPFPVITNREMLLSPRPSLGHHNRLIFTKEQPIEGRRRRGERVQNHVDDMSEPTQAQQQPQSPKDRIAKTRPAKSNTSNARGAPMTPPLPLVRRPLGPTPPQQQQSHVFDAERLARTASRPPLFGSSTLPSKAELPLVFSCAVTDMRSFLLQPALANGQGPRE</sequence>
<feature type="compositionally biased region" description="Basic and acidic residues" evidence="1">
    <location>
        <begin position="51"/>
        <end position="69"/>
    </location>
</feature>
<feature type="compositionally biased region" description="Polar residues" evidence="1">
    <location>
        <begin position="72"/>
        <end position="82"/>
    </location>
</feature>
<dbReference type="AlphaFoldDB" id="A0AAD9A6V3"/>
<evidence type="ECO:0000256" key="1">
    <source>
        <dbReference type="SAM" id="MobiDB-lite"/>
    </source>
</evidence>
<reference evidence="2" key="1">
    <citation type="submission" date="2023-01" db="EMBL/GenBank/DDBJ databases">
        <title>Colletotrichum chrysophilum M932 genome sequence.</title>
        <authorList>
            <person name="Baroncelli R."/>
        </authorList>
    </citation>
    <scope>NUCLEOTIDE SEQUENCE</scope>
    <source>
        <strain evidence="2">M932</strain>
    </source>
</reference>
<organism evidence="2 3">
    <name type="scientific">Colletotrichum chrysophilum</name>
    <dbReference type="NCBI Taxonomy" id="1836956"/>
    <lineage>
        <taxon>Eukaryota</taxon>
        <taxon>Fungi</taxon>
        <taxon>Dikarya</taxon>
        <taxon>Ascomycota</taxon>
        <taxon>Pezizomycotina</taxon>
        <taxon>Sordariomycetes</taxon>
        <taxon>Hypocreomycetidae</taxon>
        <taxon>Glomerellales</taxon>
        <taxon>Glomerellaceae</taxon>
        <taxon>Colletotrichum</taxon>
        <taxon>Colletotrichum gloeosporioides species complex</taxon>
    </lineage>
</organism>
<dbReference type="Proteomes" id="UP001243330">
    <property type="component" value="Unassembled WGS sequence"/>
</dbReference>
<evidence type="ECO:0000313" key="2">
    <source>
        <dbReference type="EMBL" id="KAK1842573.1"/>
    </source>
</evidence>
<evidence type="ECO:0000313" key="3">
    <source>
        <dbReference type="Proteomes" id="UP001243330"/>
    </source>
</evidence>
<name>A0AAD9A6V3_9PEZI</name>